<dbReference type="EMBL" id="JAAAMU010000003">
    <property type="protein sequence ID" value="NBC68712.1"/>
    <property type="molecule type" value="Genomic_DNA"/>
</dbReference>
<sequence>MRLIQLYKSRKYMLRILLSITLMTVIFLTCFSTLLYYASEKSVVRMQKDYNQAALAQVNYNISYMDEIAKNMVTSLFWDSEIIPLMSSDELQIFDLLSKLRRLNTLVTSSWYLDSIVVYNGPANKLYSGGNAKFKNPAGRQYLTLQASFRNGAGIRKLSLTPMNLSGGTDGVDTFSYVMYETLGPYKAGESALALTIKPEWLYNNMKLINDKALRSSYTLLMDGNGNVLRPDDRLALAPEELSRIAPKLAASNPGPGYSIMELDGEKQIVSYSRTVIPDWFVVSVQPYDTVIQNIQQIRQSAIGLTILFVVLSVVAAMIVTRGLYKPIQRLLQHIKTSQLADGVRTEKDELAFLTETYSHAAALALDMNAYKRDNRSIIRAYHLRQLILESASYTESQLKSADAMTGMNVYASGASFAVLTVTIDEWRQLSRLSPNADVQLIRFAILNIAEELLAAHYGCMGVEMRADHLVFLICAEHGGAECFNQLVPLLSDIQTAVSHYYKITISMAISGAFHDFRAISEHYHLTQHYLLYKLVFGRGAVIEPEMVKGNMENSSDSFPGELEKRLIEGLKAGDKELLETLLDKLMRHISTCNYDQIVSAITHMPVLLRQTLKEINVNRVQPMPVDLNLLSVQLLEMETLEDMQRLIRTVMLEICDQKKGGLDERNEILIETIKGIVQQNYQDMNLSLQSVSGMMKLSGDYIGRLFRKGESMSVADYINAVRIAKAQELLRGSKDSINEVMVKVGYANQSYFFKLFKKKLGCTPGEYRLKKSLSKGEAASEQDE</sequence>
<keyword evidence="2" id="KW-0238">DNA-binding</keyword>
<dbReference type="SUPFAM" id="SSF46689">
    <property type="entry name" value="Homeodomain-like"/>
    <property type="match status" value="1"/>
</dbReference>
<evidence type="ECO:0000256" key="4">
    <source>
        <dbReference type="SAM" id="Phobius"/>
    </source>
</evidence>
<feature type="transmembrane region" description="Helical" evidence="4">
    <location>
        <begin position="12"/>
        <end position="38"/>
    </location>
</feature>
<reference evidence="6 7" key="1">
    <citation type="submission" date="2020-01" db="EMBL/GenBank/DDBJ databases">
        <title>Paenibacillus soybeanensis sp. nov. isolated from the nodules of soybean (Glycine max(L.) Merr).</title>
        <authorList>
            <person name="Wang H."/>
        </authorList>
    </citation>
    <scope>NUCLEOTIDE SEQUENCE [LARGE SCALE GENOMIC DNA]</scope>
    <source>
        <strain evidence="6 7">DSM 23054</strain>
    </source>
</reference>
<feature type="domain" description="HTH araC/xylS-type" evidence="5">
    <location>
        <begin position="672"/>
        <end position="771"/>
    </location>
</feature>
<dbReference type="PANTHER" id="PTHR43280:SF10">
    <property type="entry name" value="REGULATORY PROTEIN POCR"/>
    <property type="match status" value="1"/>
</dbReference>
<dbReference type="OrthoDB" id="2484341at2"/>
<keyword evidence="3" id="KW-0804">Transcription</keyword>
<dbReference type="SMART" id="SM00342">
    <property type="entry name" value="HTH_ARAC"/>
    <property type="match status" value="1"/>
</dbReference>
<dbReference type="InterPro" id="IPR020449">
    <property type="entry name" value="Tscrpt_reg_AraC-type_HTH"/>
</dbReference>
<evidence type="ECO:0000313" key="6">
    <source>
        <dbReference type="EMBL" id="NBC68712.1"/>
    </source>
</evidence>
<protein>
    <submittedName>
        <fullName evidence="6">Helix-turn-helix domain-containing protein</fullName>
    </submittedName>
</protein>
<keyword evidence="1" id="KW-0805">Transcription regulation</keyword>
<dbReference type="AlphaFoldDB" id="A0A7X4YLX4"/>
<keyword evidence="4" id="KW-0472">Membrane</keyword>
<dbReference type="GO" id="GO:0003700">
    <property type="term" value="F:DNA-binding transcription factor activity"/>
    <property type="evidence" value="ECO:0007669"/>
    <property type="project" value="InterPro"/>
</dbReference>
<organism evidence="6 7">
    <name type="scientific">Paenibacillus sacheonensis</name>
    <dbReference type="NCBI Taxonomy" id="742054"/>
    <lineage>
        <taxon>Bacteria</taxon>
        <taxon>Bacillati</taxon>
        <taxon>Bacillota</taxon>
        <taxon>Bacilli</taxon>
        <taxon>Bacillales</taxon>
        <taxon>Paenibacillaceae</taxon>
        <taxon>Paenibacillus</taxon>
    </lineage>
</organism>
<evidence type="ECO:0000256" key="3">
    <source>
        <dbReference type="ARBA" id="ARBA00023163"/>
    </source>
</evidence>
<dbReference type="Gene3D" id="3.30.450.20">
    <property type="entry name" value="PAS domain"/>
    <property type="match status" value="1"/>
</dbReference>
<dbReference type="RefSeq" id="WP_161695804.1">
    <property type="nucleotide sequence ID" value="NZ_JAAAMU010000003.1"/>
</dbReference>
<feature type="transmembrane region" description="Helical" evidence="4">
    <location>
        <begin position="302"/>
        <end position="325"/>
    </location>
</feature>
<proteinExistence type="predicted"/>
<keyword evidence="7" id="KW-1185">Reference proteome</keyword>
<evidence type="ECO:0000256" key="1">
    <source>
        <dbReference type="ARBA" id="ARBA00023015"/>
    </source>
</evidence>
<accession>A0A7X4YLX4</accession>
<keyword evidence="4" id="KW-1133">Transmembrane helix</keyword>
<evidence type="ECO:0000313" key="7">
    <source>
        <dbReference type="Proteomes" id="UP000558113"/>
    </source>
</evidence>
<comment type="caution">
    <text evidence="6">The sequence shown here is derived from an EMBL/GenBank/DDBJ whole genome shotgun (WGS) entry which is preliminary data.</text>
</comment>
<dbReference type="InterPro" id="IPR009057">
    <property type="entry name" value="Homeodomain-like_sf"/>
</dbReference>
<dbReference type="PROSITE" id="PS01124">
    <property type="entry name" value="HTH_ARAC_FAMILY_2"/>
    <property type="match status" value="1"/>
</dbReference>
<evidence type="ECO:0000256" key="2">
    <source>
        <dbReference type="ARBA" id="ARBA00023125"/>
    </source>
</evidence>
<dbReference type="PRINTS" id="PR00032">
    <property type="entry name" value="HTHARAC"/>
</dbReference>
<dbReference type="Pfam" id="PF12833">
    <property type="entry name" value="HTH_18"/>
    <property type="match status" value="1"/>
</dbReference>
<dbReference type="Gene3D" id="1.10.10.60">
    <property type="entry name" value="Homeodomain-like"/>
    <property type="match status" value="2"/>
</dbReference>
<keyword evidence="4" id="KW-0812">Transmembrane</keyword>
<name>A0A7X4YLX4_9BACL</name>
<evidence type="ECO:0000259" key="5">
    <source>
        <dbReference type="PROSITE" id="PS01124"/>
    </source>
</evidence>
<gene>
    <name evidence="6" type="ORF">GT003_06915</name>
</gene>
<dbReference type="GO" id="GO:0043565">
    <property type="term" value="F:sequence-specific DNA binding"/>
    <property type="evidence" value="ECO:0007669"/>
    <property type="project" value="InterPro"/>
</dbReference>
<dbReference type="Proteomes" id="UP000558113">
    <property type="component" value="Unassembled WGS sequence"/>
</dbReference>
<dbReference type="PANTHER" id="PTHR43280">
    <property type="entry name" value="ARAC-FAMILY TRANSCRIPTIONAL REGULATOR"/>
    <property type="match status" value="1"/>
</dbReference>
<dbReference type="InterPro" id="IPR018060">
    <property type="entry name" value="HTH_AraC"/>
</dbReference>